<reference evidence="2" key="1">
    <citation type="submission" date="2019-08" db="EMBL/GenBank/DDBJ databases">
        <authorList>
            <person name="Kucharzyk K."/>
            <person name="Murdoch R.W."/>
            <person name="Higgins S."/>
            <person name="Loffler F."/>
        </authorList>
    </citation>
    <scope>NUCLEOTIDE SEQUENCE</scope>
</reference>
<comment type="caution">
    <text evidence="2">The sequence shown here is derived from an EMBL/GenBank/DDBJ whole genome shotgun (WGS) entry which is preliminary data.</text>
</comment>
<sequence>MPVDAVGLADDHQRAALLEVRVDHLVVVGAPVETVDGDPAGVTDVQVGVQRLLERVRGGAVAVRLDPQVDVQHLADRVADVGGPVPVEVVRPGRVDLVPVEVEPQPDAVRDRGRLDQLPRGEPQEAVRRVVAAVDAGAEPGEAQRDAAADRRALLEPRHLAQPDHRVLAGRLPAGEMAALQVRLRDARPDLDPHHRQAAPALGERDTCGKLSVLHGATLSVRTVGVPWYRRAPSRGPPPVRDRGTTARPGRTGRDRRP</sequence>
<accession>A0A644Y931</accession>
<evidence type="ECO:0000313" key="2">
    <source>
        <dbReference type="EMBL" id="MPM23083.1"/>
    </source>
</evidence>
<protein>
    <submittedName>
        <fullName evidence="2">Uncharacterized protein</fullName>
    </submittedName>
</protein>
<feature type="region of interest" description="Disordered" evidence="1">
    <location>
        <begin position="229"/>
        <end position="258"/>
    </location>
</feature>
<name>A0A644Y931_9ZZZZ</name>
<dbReference type="AlphaFoldDB" id="A0A644Y931"/>
<gene>
    <name evidence="2" type="ORF">SDC9_69546</name>
</gene>
<proteinExistence type="predicted"/>
<organism evidence="2">
    <name type="scientific">bioreactor metagenome</name>
    <dbReference type="NCBI Taxonomy" id="1076179"/>
    <lineage>
        <taxon>unclassified sequences</taxon>
        <taxon>metagenomes</taxon>
        <taxon>ecological metagenomes</taxon>
    </lineage>
</organism>
<dbReference type="EMBL" id="VSSQ01003953">
    <property type="protein sequence ID" value="MPM23083.1"/>
    <property type="molecule type" value="Genomic_DNA"/>
</dbReference>
<evidence type="ECO:0000256" key="1">
    <source>
        <dbReference type="SAM" id="MobiDB-lite"/>
    </source>
</evidence>